<dbReference type="InterPro" id="IPR006894">
    <property type="entry name" value="HupH_Hydgase_express_prot_C"/>
</dbReference>
<accession>A0A126SY96</accession>
<feature type="domain" description="HupH hydrogenase expression protein C-terminal" evidence="2">
    <location>
        <begin position="171"/>
        <end position="287"/>
    </location>
</feature>
<protein>
    <submittedName>
        <fullName evidence="3">HupH hydrogenase expression protein</fullName>
    </submittedName>
</protein>
<dbReference type="Gene3D" id="3.30.1370.140">
    <property type="entry name" value="HupH hydrogenase expression protein, C-terminal domain"/>
    <property type="match status" value="2"/>
</dbReference>
<dbReference type="InterPro" id="IPR038527">
    <property type="entry name" value="HupH_C_sf"/>
</dbReference>
<evidence type="ECO:0000259" key="2">
    <source>
        <dbReference type="Pfam" id="PF04809"/>
    </source>
</evidence>
<organism evidence="3">
    <name type="scientific">uncultured bacterium UPO47</name>
    <dbReference type="NCBI Taxonomy" id="1776972"/>
    <lineage>
        <taxon>Bacteria</taxon>
        <taxon>environmental samples</taxon>
    </lineage>
</organism>
<sequence length="292" mass="31012">MADIEPSRKPFPIAVRAVGPGSQEEQETLDYLVMPTAMSTWRAPALPQPEDVAALADARACLRRVVAALVAVLDDPRHATRQVPVAGLDAANRALLHQVLGEGEVAVRVDVDGRALRVQESVFAGVWRVHGDGVDAIEIGPVPSVLRDQAPASAAAIAALSVADPALPGDVMNAPAILTELAEYLRRWRPGRAAEVINLTLLPLSAGDLDYLGRRLGSGGATILSRGYGNCRITRTALGSVWQLVYYNSQDQVILQTLEVGGVPDVVCAAVEDLQDSHERLAESLCWLDGAA</sequence>
<name>A0A126SY96_9BACT</name>
<evidence type="ECO:0000256" key="1">
    <source>
        <dbReference type="ARBA" id="ARBA00010832"/>
    </source>
</evidence>
<evidence type="ECO:0000313" key="3">
    <source>
        <dbReference type="EMBL" id="AMK59276.1"/>
    </source>
</evidence>
<dbReference type="AlphaFoldDB" id="A0A126SY96"/>
<dbReference type="Pfam" id="PF04809">
    <property type="entry name" value="HupH_C"/>
    <property type="match status" value="2"/>
</dbReference>
<feature type="domain" description="HupH hydrogenase expression protein C-terminal" evidence="2">
    <location>
        <begin position="86"/>
        <end position="155"/>
    </location>
</feature>
<reference evidence="3" key="1">
    <citation type="journal article" date="2016" name="Appl. Environ. Microbiol.">
        <title>Functional Metagenomics of a Biostimulated Petroleum-Contaminated Soil Reveals an Extraordinary Diversity of Extradiol Dioxygenases.</title>
        <authorList>
            <person name="Terron-Gonzalez L."/>
            <person name="Martin-Cabello G."/>
            <person name="Ferrer M."/>
            <person name="Santero E."/>
        </authorList>
    </citation>
    <scope>NUCLEOTIDE SEQUENCE</scope>
</reference>
<dbReference type="EMBL" id="KU144975">
    <property type="protein sequence ID" value="AMK59276.1"/>
    <property type="molecule type" value="Genomic_DNA"/>
</dbReference>
<proteinExistence type="inferred from homology"/>
<comment type="similarity">
    <text evidence="1">Belongs to the HupH/HyaF family.</text>
</comment>